<evidence type="ECO:0000313" key="4">
    <source>
        <dbReference type="Proteomes" id="UP000552836"/>
    </source>
</evidence>
<comment type="caution">
    <text evidence="3">The sequence shown here is derived from an EMBL/GenBank/DDBJ whole genome shotgun (WGS) entry which is preliminary data.</text>
</comment>
<feature type="domain" description="Flavodoxin" evidence="1">
    <location>
        <begin position="8"/>
        <end position="139"/>
    </location>
</feature>
<reference evidence="3 4" key="3">
    <citation type="submission" date="2020-02" db="EMBL/GenBank/DDBJ databases">
        <title>Sequencing the genomes of 1000 actinobacteria strains.</title>
        <authorList>
            <person name="Klenk H.-P."/>
        </authorList>
    </citation>
    <scope>NUCLEOTIDE SEQUENCE [LARGE SCALE GENOMIC DNA]</scope>
    <source>
        <strain evidence="3 4">DSM 45201</strain>
    </source>
</reference>
<dbReference type="Gene3D" id="3.40.50.360">
    <property type="match status" value="1"/>
</dbReference>
<evidence type="ECO:0000313" key="2">
    <source>
        <dbReference type="EMBL" id="GGL77055.1"/>
    </source>
</evidence>
<reference evidence="5" key="2">
    <citation type="journal article" date="2019" name="Int. J. Syst. Evol. Microbiol.">
        <title>The Global Catalogue of Microorganisms (GCM) 10K type strain sequencing project: providing services to taxonomists for standard genome sequencing and annotation.</title>
        <authorList>
            <consortium name="The Broad Institute Genomics Platform"/>
            <consortium name="The Broad Institute Genome Sequencing Center for Infectious Disease"/>
            <person name="Wu L."/>
            <person name="Ma J."/>
        </authorList>
    </citation>
    <scope>NUCLEOTIDE SEQUENCE [LARGE SCALE GENOMIC DNA]</scope>
    <source>
        <strain evidence="5">CGMCC 4.5581</strain>
    </source>
</reference>
<keyword evidence="5" id="KW-1185">Reference proteome</keyword>
<dbReference type="Pfam" id="PF12724">
    <property type="entry name" value="Flavodoxin_5"/>
    <property type="match status" value="1"/>
</dbReference>
<reference evidence="2" key="1">
    <citation type="journal article" date="2014" name="Int. J. Syst. Evol. Microbiol.">
        <title>Complete genome of a new Firmicutes species belonging to the dominant human colonic microbiota ('Ruminococcus bicirculans') reveals two chromosomes and a selective capacity to utilize plant glucans.</title>
        <authorList>
            <consortium name="NISC Comparative Sequencing Program"/>
            <person name="Wegmann U."/>
            <person name="Louis P."/>
            <person name="Goesmann A."/>
            <person name="Henrissat B."/>
            <person name="Duncan S.H."/>
            <person name="Flint H.J."/>
        </authorList>
    </citation>
    <scope>NUCLEOTIDE SEQUENCE</scope>
    <source>
        <strain evidence="2">CGMCC 4.5581</strain>
    </source>
</reference>
<evidence type="ECO:0000313" key="5">
    <source>
        <dbReference type="Proteomes" id="UP000648663"/>
    </source>
</evidence>
<dbReference type="SUPFAM" id="SSF52218">
    <property type="entry name" value="Flavoproteins"/>
    <property type="match status" value="1"/>
</dbReference>
<evidence type="ECO:0000313" key="3">
    <source>
        <dbReference type="EMBL" id="NIH69165.1"/>
    </source>
</evidence>
<keyword evidence="3" id="KW-0560">Oxidoreductase</keyword>
<dbReference type="Proteomes" id="UP000552836">
    <property type="component" value="Unassembled WGS sequence"/>
</dbReference>
<name>A0A846LU41_9ACTN</name>
<dbReference type="EC" id="1.3.5.3" evidence="3"/>
<dbReference type="Proteomes" id="UP000648663">
    <property type="component" value="Unassembled WGS sequence"/>
</dbReference>
<organism evidence="3 4">
    <name type="scientific">Modestobacter marinus</name>
    <dbReference type="NCBI Taxonomy" id="477641"/>
    <lineage>
        <taxon>Bacteria</taxon>
        <taxon>Bacillati</taxon>
        <taxon>Actinomycetota</taxon>
        <taxon>Actinomycetes</taxon>
        <taxon>Geodermatophilales</taxon>
        <taxon>Geodermatophilaceae</taxon>
        <taxon>Modestobacter</taxon>
    </lineage>
</organism>
<dbReference type="EMBL" id="BMMI01000007">
    <property type="protein sequence ID" value="GGL77055.1"/>
    <property type="molecule type" value="Genomic_DNA"/>
</dbReference>
<sequence length="184" mass="19357">MTAGLPVLVGYATAAGSTQGVAERIAGRLREAGLSVTCAPVDPGLDPRAFCAWVLGSAVHGMAWLPSATDFLSRAAATPRPCWAFSVAGVSPSGPVRRWMTDQEVRRVQRGFPPGLALEDHQLFAGVVDTTRVGWAGRAFWRALGGRPGDQRDWPAIDRWAAQVAAQLSVAATPASGQRAPRSG</sequence>
<dbReference type="RefSeq" id="WP_166756735.1">
    <property type="nucleotide sequence ID" value="NZ_BAABJU010000003.1"/>
</dbReference>
<accession>A0A846LU41</accession>
<gene>
    <name evidence="3" type="ORF">FB380_003653</name>
    <name evidence="2" type="ORF">GCM10011589_36340</name>
</gene>
<evidence type="ECO:0000259" key="1">
    <source>
        <dbReference type="Pfam" id="PF12724"/>
    </source>
</evidence>
<dbReference type="InterPro" id="IPR026816">
    <property type="entry name" value="Flavodoxin_dom"/>
</dbReference>
<dbReference type="InterPro" id="IPR029039">
    <property type="entry name" value="Flavoprotein-like_sf"/>
</dbReference>
<dbReference type="GO" id="GO:0016491">
    <property type="term" value="F:oxidoreductase activity"/>
    <property type="evidence" value="ECO:0007669"/>
    <property type="project" value="UniProtKB-KW"/>
</dbReference>
<dbReference type="EMBL" id="JAAMPA010000002">
    <property type="protein sequence ID" value="NIH69165.1"/>
    <property type="molecule type" value="Genomic_DNA"/>
</dbReference>
<protein>
    <submittedName>
        <fullName evidence="3">Menaquinone-dependent protoporphyrinogen oxidase</fullName>
        <ecNumber evidence="3">1.3.5.3</ecNumber>
    </submittedName>
</protein>
<dbReference type="AlphaFoldDB" id="A0A846LU41"/>
<reference evidence="2" key="4">
    <citation type="submission" date="2024-05" db="EMBL/GenBank/DDBJ databases">
        <authorList>
            <person name="Sun Q."/>
            <person name="Zhou Y."/>
        </authorList>
    </citation>
    <scope>NUCLEOTIDE SEQUENCE</scope>
    <source>
        <strain evidence="2">CGMCC 4.5581</strain>
    </source>
</reference>
<proteinExistence type="predicted"/>